<feature type="compositionally biased region" description="Acidic residues" evidence="8">
    <location>
        <begin position="190"/>
        <end position="200"/>
    </location>
</feature>
<dbReference type="SMART" id="SM00382">
    <property type="entry name" value="AAA"/>
    <property type="match status" value="1"/>
</dbReference>
<evidence type="ECO:0000313" key="11">
    <source>
        <dbReference type="Proteomes" id="UP000054408"/>
    </source>
</evidence>
<dbReference type="PROSITE" id="PS00973">
    <property type="entry name" value="USP_2"/>
    <property type="match status" value="1"/>
</dbReference>
<evidence type="ECO:0000256" key="6">
    <source>
        <dbReference type="ARBA" id="ARBA00043975"/>
    </source>
</evidence>
<feature type="domain" description="USP" evidence="9">
    <location>
        <begin position="1485"/>
        <end position="1825"/>
    </location>
</feature>
<evidence type="ECO:0000256" key="8">
    <source>
        <dbReference type="SAM" id="MobiDB-lite"/>
    </source>
</evidence>
<dbReference type="InterPro" id="IPR056850">
    <property type="entry name" value="ARM_UBP34_24_USP9X_Y"/>
</dbReference>
<evidence type="ECO:0000256" key="5">
    <source>
        <dbReference type="ARBA" id="ARBA00023242"/>
    </source>
</evidence>
<keyword evidence="7" id="KW-0175">Coiled coil</keyword>
<reference evidence="10 11" key="1">
    <citation type="submission" date="2010-05" db="EMBL/GenBank/DDBJ databases">
        <title>The Genome Sequence of Thecamonas trahens ATCC 50062.</title>
        <authorList>
            <consortium name="The Broad Institute Genome Sequencing Platform"/>
            <person name="Russ C."/>
            <person name="Cuomo C."/>
            <person name="Shea T."/>
            <person name="Young S.K."/>
            <person name="Zeng Q."/>
            <person name="Koehrsen M."/>
            <person name="Haas B."/>
            <person name="Borodovsky M."/>
            <person name="Guigo R."/>
            <person name="Alvarado L."/>
            <person name="Berlin A."/>
            <person name="Bochicchio J."/>
            <person name="Borenstein D."/>
            <person name="Chapman S."/>
            <person name="Chen Z."/>
            <person name="Freedman E."/>
            <person name="Gellesch M."/>
            <person name="Goldberg J."/>
            <person name="Griggs A."/>
            <person name="Gujja S."/>
            <person name="Heilman E."/>
            <person name="Heiman D."/>
            <person name="Hepburn T."/>
            <person name="Howarth C."/>
            <person name="Jen D."/>
            <person name="Larson L."/>
            <person name="Mehta T."/>
            <person name="Park D."/>
            <person name="Pearson M."/>
            <person name="Roberts A."/>
            <person name="Saif S."/>
            <person name="Shenoy N."/>
            <person name="Sisk P."/>
            <person name="Stolte C."/>
            <person name="Sykes S."/>
            <person name="Thomson T."/>
            <person name="Walk T."/>
            <person name="White J."/>
            <person name="Yandava C."/>
            <person name="Burger G."/>
            <person name="Gray M.W."/>
            <person name="Holland P.W.H."/>
            <person name="King N."/>
            <person name="Lang F.B.F."/>
            <person name="Roger A.J."/>
            <person name="Ruiz-Trillo I."/>
            <person name="Lander E."/>
            <person name="Nusbaum C."/>
        </authorList>
    </citation>
    <scope>NUCLEOTIDE SEQUENCE [LARGE SCALE GENOMIC DNA]</scope>
    <source>
        <strain evidence="10 11">ATCC 50062</strain>
    </source>
</reference>
<proteinExistence type="inferred from homology"/>
<dbReference type="SUPFAM" id="SSF52540">
    <property type="entry name" value="P-loop containing nucleoside triphosphate hydrolases"/>
    <property type="match status" value="1"/>
</dbReference>
<keyword evidence="3" id="KW-0833">Ubl conjugation pathway</keyword>
<sequence>MTSSRTGRGSGRGSGRRSGASNELYGASRALQRAVTVQHLRAAMGLAESSSMRLHPYLLKAALPSWLQHACLSRNALAAHAAGTYPRDAARALLRLAADTLVAALGAGLEIGPLATAAAAVLAHPRAPVYASDPEGGPDLVSVSDSDESSDSDSPLPPSSATTYSAQSVALEWLTGDVVAALASRLDSDAASDGDGDGDGDSQPLPPPSLETLAGVARLLVRTYVYVDSNAWSTVWTGGLATVATGLMTHVLRTSDAGIPFRRLRPIETNLTAVLEAALGTEGATEFMVDAALSTAVDAFAPSNDLRERLSGLTTLVSFVEALQAGVAPERVFTPPVPAKHLLDVLERGKVVEGLFGVGFHSRLIAPGFALFRFLAEVGKLEPAHLSSLWAAVTGKHESVRSTLFDGLLSLVPCLSRAEVDVLYPLIVATPPGELDALAIEFVAQFAALVAAGLAARAEASLAYGLDYLWSLIIEPGSVSAALVAVASDAFVGLLSQRVFLARRKQYLEAAIGNVTAGRSVPASLRFFVSLLKTFPASGSRFTTSASSLIKTLNDSHDLLGTLLDNAVTFATMPGAELPPPFSRAEHVAARLDALYFILLSSSLTMTKAHVDAFWRAFVTGATCQAERAATLEWLHRTRVGRCDSDSSFVAFDEKVSRYVFQSKMLDTMDVAWLNPPGYALFQRYFVSVNTANSSIELVDDGTGSVPYRLKKPKKAVGLPYLWDIILLNQDDEVWSLALDCLASLYHNIPSRKRKLRASFYGLAIQHLGNAPNEGVICRVLAILIALAKPESSSTTSVGGANASPAPLRPPLALHIVAPAHDPPARFRIRARGSLRLGGLRTAIARRLNLPSWSHSLLKLVSGGRELAPADDQAFLAELDLEPAAVVYALDPPPKTLRAGPEALASAASPRSSRDAPHGVVLSPLEVPPPNSSGGGGLRRSLSNSSSLSEYFLGSDPEASPSISSGLSTPEPMFHALAAHGGHVLTSPENFAVFASLLSHSEPVAKLTLELLSLVPTNATKFAAYEAIMRDSNGAVLEWAADPDDRLEFTPAQRASLSLPTSHWAELFPSDAPWVLLYSLRLVCSILDSDDEPARALAWSRAFVVRGGVSWLVNILVSVLLTPEAQHSAEWRSPTSHILRVLTTLGIELHDVSAHSLRRSLAAVIPTATLPASVEAGTMLAQQTVADGELPVLRPSLLAFADIDGASLVSVLLDIVRTEAGGSSEHSADAVRVADTMSLLLGLALADPGLAAAWLETPDLGGWLEAAVVRAEAPSIRAIVAHRVHQLAAWNGGGFDRGCDAASPQQLFLNLVVDMLPAVAEAPAMAAQYFVLFRNLIDDAGHTSGTSLADLIDVADVVEQLLSFIGPERSDAAPACEAVAVGVFSALAALMRSLPEVKAVDGPRVLELVMGHCLFGVEGELPHCKTAEARRAGFALVIELARGCSTNLGMLLRTVQQCVSAASALAASSWAFEPRKLARDGCGYVGLINLGATCYMNATLQQLFCLQPLRDGLLSAVSTLPHKAATALPVSPLVSPLIVEPSPAPPQPGQLLFRLQHTFAALALSQYKYWDTSALMAVMPGLGGEPLDVAVQQDANEFLNVLFDSLETALKGTPQAALVSSLFAGRLTNQILSQGCEHTSERDEPFYTLSLEIKNKANLAESLELFVQGEMLDGANQYKCSACDAHVDAIKRLVIADLPPVLVLHLKRFDFDLMTLTRTKINSRLAYPHELDMAPYMIEDPEREPGATQYQLRGVLVHLGSADSGHYYSFIRTGSAEWFEFNDTLVEPFDARDLPDATFGGERVRPDGNRMPATYSAYMLFYERVGWVPPAVASPTPARPRVASAVAAAAAAAAGGVIAPPSPLGVPALGFPSYSDDDDGEIEGEAYDSSDSDDGGSGSDSSESCANDGPAPARSQSSFSFDSSSDGPVGSELPPRAVREGTAAPANMLEVFGQEMGAANAELVRVQSVFNREFYGFMWDMLHLDEVAGTSAGGTTIELDSLRLPAGVLLGTEFVLFVLAHDASKPLLNEWVEHLRRAYSGNQHALLWWLRLLAQPHSNLLESLFLRCPVDGVRRLVVDLTRAAVSTVADGEDAVGASVGADTESGVVARGREWVSTVLEKLMLLLDSALTLAAREKSSLGAEDALLLLRNMLSGHDARELALGRGLVSALVAKVRGRAWTRLRRSAAAYAAIPYSAGDSSRRKRGEALVRNALLWMLSELVRTMSTGAPDNLGPSPTQMAGPLVVVAEAELAAVSTTSTLEELVKVMETRESRECPVAALLLHLAWGHRGMTKRQVKAVRNVLTYTVDAGLRYLEQLLTLDDGYADWRRAHICNEEYEAMQAIAKERNPMAHAARSAHSGGATGGFLAGLRARMEAAEASGGGPVPEDEDGGELSQQEPASFALHFEASMEAAQAREMSQALADDLAGVSVSDDDDEFDEAMAAYEASLMEAEPVATRPSFSRQPSLRPAPIVLPYAIEKPGGYGTETLEITVPGTLEQLYVVGSGCTLDGSSGGKSAAKLSAVQEARAMAPSGSLLDAPISELKLNLESRAAARLAAELEELEAEAQALREGRRGRPAARWKKGRGAAPESALWVDHYAPTKFRDLLSDDRINRRVLHWIKEWDPLVFKRHAPKAPTFNDWGRKLDKGKAAGFKAFSDRSKSEGRGGSKERGSGSGGGSEPPGRGETLLATRPYHKVLLLAGPPGLGKTSMAHVLAKMAGYNVVEINASDDRTAAALKLRIYNAMEMQSMFGPAKPNLIVVDEIDGSMAGEAGAIGALVDIATSSKRPQTRPIIAICNNQYVPAMYPLRKIAQTFTFRKPPKAKLTRRLGEICEAEGLVADAPTLTLLVNATEADIRACVNALQFVATNTQLVTPGALEEALAGTKDIDRSLFDVWTALFTLPTKKTEIAALLAKRLNRDADAMVTSRRVLDPGMAAAAALRDASSKSRVGKVVALVNSVSGEMGKLIDGLHENFLDVPFNDPNLDKTLAVLNRFGAYDQLMARAMTNASFALVRYVPYVPAYVHMVCAAGTAPHLTFPYMARTAARVSREVAASLDTMYRGLSPALMPYYPPHVLMQDVLSALLDILAPRIRPAGTLSSMASGDRALLDKVAAACLNYGLKLEHVERASGKEYYNFVPPIHTMAAFTFANYFANHRPLLFGVQALLVEAIAEVASARKAAAQRAAAPFLASQSSSQALGTPAKSGVADVAGMDVAVPTPSPIRRTVARDFFGRELPSSPITPLGGEPGDSASGSGTKRSRTGKPKRKPTSAMFYRFQEGTTNAVRRTFTISELLTH</sequence>
<evidence type="ECO:0000256" key="4">
    <source>
        <dbReference type="ARBA" id="ARBA00022801"/>
    </source>
</evidence>
<feature type="compositionally biased region" description="Low complexity" evidence="8">
    <location>
        <begin position="1915"/>
        <end position="1926"/>
    </location>
</feature>
<feature type="region of interest" description="Disordered" evidence="8">
    <location>
        <begin position="3239"/>
        <end position="3274"/>
    </location>
</feature>
<dbReference type="RefSeq" id="XP_013757129.1">
    <property type="nucleotide sequence ID" value="XM_013901675.1"/>
</dbReference>
<dbReference type="Gene3D" id="1.10.8.60">
    <property type="match status" value="1"/>
</dbReference>
<dbReference type="GO" id="GO:0005634">
    <property type="term" value="C:nucleus"/>
    <property type="evidence" value="ECO:0007669"/>
    <property type="project" value="UniProtKB-SubCell"/>
</dbReference>
<dbReference type="STRING" id="461836.A0A0L0DFW0"/>
<dbReference type="Pfam" id="PF25010">
    <property type="entry name" value="ARM_UBP24_USP9X-Y"/>
    <property type="match status" value="1"/>
</dbReference>
<dbReference type="eggNOG" id="KOG1866">
    <property type="taxonomic scope" value="Eukaryota"/>
</dbReference>
<feature type="region of interest" description="Disordered" evidence="8">
    <location>
        <begin position="2378"/>
        <end position="2397"/>
    </location>
</feature>
<dbReference type="InterPro" id="IPR003593">
    <property type="entry name" value="AAA+_ATPase"/>
</dbReference>
<keyword evidence="11" id="KW-1185">Reference proteome</keyword>
<dbReference type="OrthoDB" id="2195431at2759"/>
<dbReference type="GO" id="GO:0006508">
    <property type="term" value="P:proteolysis"/>
    <property type="evidence" value="ECO:0007669"/>
    <property type="project" value="UniProtKB-KW"/>
</dbReference>
<feature type="compositionally biased region" description="Acidic residues" evidence="8">
    <location>
        <begin position="1875"/>
        <end position="1894"/>
    </location>
</feature>
<dbReference type="PANTHER" id="PTHR46765">
    <property type="entry name" value="P-LOOP CONTAINING NUCLEOSIDE TRIPHOSPHATE HYDROLASES SUPERFAMILY PROTEIN"/>
    <property type="match status" value="1"/>
</dbReference>
<feature type="coiled-coil region" evidence="7">
    <location>
        <begin position="2547"/>
        <end position="2574"/>
    </location>
</feature>
<dbReference type="eggNOG" id="KOG1969">
    <property type="taxonomic scope" value="Eukaryota"/>
</dbReference>
<evidence type="ECO:0000259" key="9">
    <source>
        <dbReference type="PROSITE" id="PS50235"/>
    </source>
</evidence>
<dbReference type="InterPro" id="IPR003959">
    <property type="entry name" value="ATPase_AAA_core"/>
</dbReference>
<dbReference type="InterPro" id="IPR038765">
    <property type="entry name" value="Papain-like_cys_pep_sf"/>
</dbReference>
<dbReference type="InterPro" id="IPR028889">
    <property type="entry name" value="USP"/>
</dbReference>
<dbReference type="InterPro" id="IPR018200">
    <property type="entry name" value="USP_CS"/>
</dbReference>
<evidence type="ECO:0000256" key="2">
    <source>
        <dbReference type="ARBA" id="ARBA00022670"/>
    </source>
</evidence>
<organism evidence="10 11">
    <name type="scientific">Thecamonas trahens ATCC 50062</name>
    <dbReference type="NCBI Taxonomy" id="461836"/>
    <lineage>
        <taxon>Eukaryota</taxon>
        <taxon>Apusozoa</taxon>
        <taxon>Apusomonadida</taxon>
        <taxon>Apusomonadidae</taxon>
        <taxon>Thecamonas</taxon>
    </lineage>
</organism>
<accession>A0A0L0DFW0</accession>
<name>A0A0L0DFW0_THETB</name>
<dbReference type="PANTHER" id="PTHR46765:SF1">
    <property type="entry name" value="P-LOOP CONTAINING NUCLEOSIDE TRIPHOSPHATE HYDROLASES SUPERFAMILY PROTEIN"/>
    <property type="match status" value="1"/>
</dbReference>
<feature type="compositionally biased region" description="Basic residues" evidence="8">
    <location>
        <begin position="3260"/>
        <end position="3271"/>
    </location>
</feature>
<keyword evidence="2" id="KW-0645">Protease</keyword>
<keyword evidence="5" id="KW-0539">Nucleus</keyword>
<dbReference type="Proteomes" id="UP000054408">
    <property type="component" value="Unassembled WGS sequence"/>
</dbReference>
<comment type="similarity">
    <text evidence="6">Belongs to the activator 1 small subunits family. CTF18 subfamily.</text>
</comment>
<dbReference type="GO" id="GO:0016887">
    <property type="term" value="F:ATP hydrolysis activity"/>
    <property type="evidence" value="ECO:0007669"/>
    <property type="project" value="InterPro"/>
</dbReference>
<feature type="region of interest" description="Disordered" evidence="8">
    <location>
        <begin position="899"/>
        <end position="942"/>
    </location>
</feature>
<dbReference type="InterPro" id="IPR053016">
    <property type="entry name" value="CTF18-RFC_complex"/>
</dbReference>
<evidence type="ECO:0000313" key="10">
    <source>
        <dbReference type="EMBL" id="KNC50218.1"/>
    </source>
</evidence>
<protein>
    <recommendedName>
        <fullName evidence="9">USP domain-containing protein</fullName>
    </recommendedName>
</protein>
<dbReference type="EMBL" id="GL349460">
    <property type="protein sequence ID" value="KNC50218.1"/>
    <property type="molecule type" value="Genomic_DNA"/>
</dbReference>
<feature type="region of interest" description="Disordered" evidence="8">
    <location>
        <begin position="1"/>
        <end position="22"/>
    </location>
</feature>
<dbReference type="Gene3D" id="3.40.50.300">
    <property type="entry name" value="P-loop containing nucleotide triphosphate hydrolases"/>
    <property type="match status" value="1"/>
</dbReference>
<dbReference type="Pfam" id="PF00443">
    <property type="entry name" value="UCH"/>
    <property type="match status" value="1"/>
</dbReference>
<dbReference type="GeneID" id="25569887"/>
<dbReference type="GO" id="GO:0016579">
    <property type="term" value="P:protein deubiquitination"/>
    <property type="evidence" value="ECO:0007669"/>
    <property type="project" value="InterPro"/>
</dbReference>
<gene>
    <name evidence="10" type="ORF">AMSG_11972</name>
</gene>
<dbReference type="GO" id="GO:0004843">
    <property type="term" value="F:cysteine-type deubiquitinase activity"/>
    <property type="evidence" value="ECO:0007669"/>
    <property type="project" value="InterPro"/>
</dbReference>
<feature type="region of interest" description="Disordered" evidence="8">
    <location>
        <begin position="1869"/>
        <end position="1936"/>
    </location>
</feature>
<dbReference type="PROSITE" id="PS50235">
    <property type="entry name" value="USP_3"/>
    <property type="match status" value="1"/>
</dbReference>
<dbReference type="Gene3D" id="3.90.70.10">
    <property type="entry name" value="Cysteine proteinases"/>
    <property type="match status" value="1"/>
</dbReference>
<dbReference type="GO" id="GO:0005524">
    <property type="term" value="F:ATP binding"/>
    <property type="evidence" value="ECO:0007669"/>
    <property type="project" value="InterPro"/>
</dbReference>
<dbReference type="FunFam" id="3.90.70.10:FF:000022">
    <property type="entry name" value="Ubiquitin carboxyl-terminal hydrolase 24"/>
    <property type="match status" value="1"/>
</dbReference>
<evidence type="ECO:0000256" key="1">
    <source>
        <dbReference type="ARBA" id="ARBA00004123"/>
    </source>
</evidence>
<dbReference type="InterPro" id="IPR001394">
    <property type="entry name" value="Peptidase_C19_UCH"/>
</dbReference>
<dbReference type="CDD" id="cd00009">
    <property type="entry name" value="AAA"/>
    <property type="match status" value="1"/>
</dbReference>
<feature type="region of interest" description="Disordered" evidence="8">
    <location>
        <begin position="2654"/>
        <end position="2689"/>
    </location>
</feature>
<feature type="region of interest" description="Disordered" evidence="8">
    <location>
        <begin position="131"/>
        <end position="161"/>
    </location>
</feature>
<feature type="compositionally biased region" description="Basic and acidic residues" evidence="8">
    <location>
        <begin position="2658"/>
        <end position="2674"/>
    </location>
</feature>
<evidence type="ECO:0000256" key="7">
    <source>
        <dbReference type="SAM" id="Coils"/>
    </source>
</evidence>
<dbReference type="InterPro" id="IPR027417">
    <property type="entry name" value="P-loop_NTPase"/>
</dbReference>
<comment type="subcellular location">
    <subcellularLocation>
        <location evidence="1">Nucleus</location>
    </subcellularLocation>
</comment>
<feature type="region of interest" description="Disordered" evidence="8">
    <location>
        <begin position="189"/>
        <end position="209"/>
    </location>
</feature>
<evidence type="ECO:0000256" key="3">
    <source>
        <dbReference type="ARBA" id="ARBA00022786"/>
    </source>
</evidence>
<dbReference type="PROSITE" id="PS00972">
    <property type="entry name" value="USP_1"/>
    <property type="match status" value="1"/>
</dbReference>
<keyword evidence="4" id="KW-0378">Hydrolase</keyword>
<dbReference type="Pfam" id="PF00004">
    <property type="entry name" value="AAA"/>
    <property type="match status" value="1"/>
</dbReference>
<dbReference type="SUPFAM" id="SSF54001">
    <property type="entry name" value="Cysteine proteinases"/>
    <property type="match status" value="1"/>
</dbReference>